<feature type="region of interest" description="Disordered" evidence="1">
    <location>
        <begin position="141"/>
        <end position="181"/>
    </location>
</feature>
<evidence type="ECO:0000256" key="1">
    <source>
        <dbReference type="SAM" id="MobiDB-lite"/>
    </source>
</evidence>
<feature type="region of interest" description="Disordered" evidence="1">
    <location>
        <begin position="28"/>
        <end position="80"/>
    </location>
</feature>
<feature type="compositionally biased region" description="Polar residues" evidence="1">
    <location>
        <begin position="116"/>
        <end position="126"/>
    </location>
</feature>
<proteinExistence type="predicted"/>
<feature type="region of interest" description="Disordered" evidence="1">
    <location>
        <begin position="93"/>
        <end position="126"/>
    </location>
</feature>
<gene>
    <name evidence="2" type="ORF">PXEA_LOCUS37133</name>
</gene>
<dbReference type="Proteomes" id="UP000784294">
    <property type="component" value="Unassembled WGS sequence"/>
</dbReference>
<comment type="caution">
    <text evidence="2">The sequence shown here is derived from an EMBL/GenBank/DDBJ whole genome shotgun (WGS) entry which is preliminary data.</text>
</comment>
<accession>A0A3S5BWR4</accession>
<feature type="compositionally biased region" description="Polar residues" evidence="1">
    <location>
        <begin position="154"/>
        <end position="163"/>
    </location>
</feature>
<sequence length="337" mass="36343">MVDAHQAKSLKEIKDKELLAPVDFSLFEGPDGVGPPLLDSSSLRKDESSTKNAKGPDGVGPPLLDSSSLRKDESSTKNAKVLATSDKLSVKQSINRRANEKSCNRNKSRYAVSDVEPSSSTIRPSDNSNVIHFIKELGANSNSSGLPVSSSYSCTNTSDTTKSPLVHLTSNHKSSNDKNSDSVLRSLTAQLSTLMTSRSMSLSQGLTEQLNPQHTMTQQKNACNLAQLRVSHLPETSVPPTDRAMVSLMSRDPIGDKWLSPSGHRVPRLSAAQRRCLLQYLTLGRIEAPLSSTSIAVAHGFGWSRLVETAARALIDNIWSGLHCADAQGLPTCNGQR</sequence>
<evidence type="ECO:0000313" key="2">
    <source>
        <dbReference type="EMBL" id="VEL43693.1"/>
    </source>
</evidence>
<dbReference type="EMBL" id="CAAALY010284076">
    <property type="protein sequence ID" value="VEL43693.1"/>
    <property type="molecule type" value="Genomic_DNA"/>
</dbReference>
<evidence type="ECO:0000313" key="3">
    <source>
        <dbReference type="Proteomes" id="UP000784294"/>
    </source>
</evidence>
<keyword evidence="3" id="KW-1185">Reference proteome</keyword>
<protein>
    <submittedName>
        <fullName evidence="2">Uncharacterized protein</fullName>
    </submittedName>
</protein>
<dbReference type="AlphaFoldDB" id="A0A3S5BWR4"/>
<name>A0A3S5BWR4_9PLAT</name>
<organism evidence="2 3">
    <name type="scientific">Protopolystoma xenopodis</name>
    <dbReference type="NCBI Taxonomy" id="117903"/>
    <lineage>
        <taxon>Eukaryota</taxon>
        <taxon>Metazoa</taxon>
        <taxon>Spiralia</taxon>
        <taxon>Lophotrochozoa</taxon>
        <taxon>Platyhelminthes</taxon>
        <taxon>Monogenea</taxon>
        <taxon>Polyopisthocotylea</taxon>
        <taxon>Polystomatidea</taxon>
        <taxon>Polystomatidae</taxon>
        <taxon>Protopolystoma</taxon>
    </lineage>
</organism>
<feature type="compositionally biased region" description="Low complexity" evidence="1">
    <location>
        <begin position="141"/>
        <end position="153"/>
    </location>
</feature>
<reference evidence="2" key="1">
    <citation type="submission" date="2018-11" db="EMBL/GenBank/DDBJ databases">
        <authorList>
            <consortium name="Pathogen Informatics"/>
        </authorList>
    </citation>
    <scope>NUCLEOTIDE SEQUENCE</scope>
</reference>
<dbReference type="OrthoDB" id="10030313at2759"/>